<dbReference type="VEuPathDB" id="TriTrypDB:TcCL_ESM03852"/>
<dbReference type="OrthoDB" id="277699at2759"/>
<gene>
    <name evidence="2" type="ORF">C3747_35g107</name>
</gene>
<dbReference type="VEuPathDB" id="TriTrypDB:TcCLB.508859.80"/>
<dbReference type="VEuPathDB" id="TriTrypDB:TcBrA4_0134270"/>
<dbReference type="VEuPathDB" id="TriTrypDB:TcG_03946"/>
<evidence type="ECO:0000256" key="1">
    <source>
        <dbReference type="SAM" id="Phobius"/>
    </source>
</evidence>
<sequence>MAWWNQLTKQMLLRLSKHPTVHRYARQGMNYVRDHPSGRKVSSAMSNSWVEIRSRVESSTSAFRTLGFDGNNKNGGYAKQVFTLWNEYKGRVFSFIVVNFMGILFFFQFGSALWQMFKQMVSTLFTEPEKKLKKNEGSSRAINVYVAGAEGIEEKKKKVILQQQQQQREQEEEKHPVEMENVDQFSFVFSDGTDAHAKQSMLRLERDIFGDVKKPDFSTSFKFRMGEDEEFRPSAKK</sequence>
<comment type="caution">
    <text evidence="2">The sequence shown here is derived from an EMBL/GenBank/DDBJ whole genome shotgun (WGS) entry which is preliminary data.</text>
</comment>
<dbReference type="VEuPathDB" id="TriTrypDB:ECC02_006537"/>
<feature type="transmembrane region" description="Helical" evidence="1">
    <location>
        <begin position="92"/>
        <end position="114"/>
    </location>
</feature>
<accession>A0A2V2X122</accession>
<dbReference type="OMA" id="INDGWHK"/>
<dbReference type="EMBL" id="PRFC01000035">
    <property type="protein sequence ID" value="PWV14558.1"/>
    <property type="molecule type" value="Genomic_DNA"/>
</dbReference>
<protein>
    <submittedName>
        <fullName evidence="2">Uncharacterized protein</fullName>
    </submittedName>
</protein>
<organism evidence="2 3">
    <name type="scientific">Trypanosoma cruzi</name>
    <dbReference type="NCBI Taxonomy" id="5693"/>
    <lineage>
        <taxon>Eukaryota</taxon>
        <taxon>Discoba</taxon>
        <taxon>Euglenozoa</taxon>
        <taxon>Kinetoplastea</taxon>
        <taxon>Metakinetoplastina</taxon>
        <taxon>Trypanosomatida</taxon>
        <taxon>Trypanosomatidae</taxon>
        <taxon>Trypanosoma</taxon>
        <taxon>Schizotrypanum</taxon>
    </lineage>
</organism>
<evidence type="ECO:0000313" key="2">
    <source>
        <dbReference type="EMBL" id="PWV14558.1"/>
    </source>
</evidence>
<dbReference type="VEuPathDB" id="TriTrypDB:Tc_MARK_7886"/>
<dbReference type="VEuPathDB" id="TriTrypDB:TcCLB.510167.4"/>
<reference evidence="2 3" key="1">
    <citation type="journal article" date="2018" name="Microb. Genom.">
        <title>Expanding an expanded genome: long-read sequencing of Trypanosoma cruzi.</title>
        <authorList>
            <person name="Berna L."/>
            <person name="Rodriguez M."/>
            <person name="Chiribao M.L."/>
            <person name="Parodi-Talice A."/>
            <person name="Pita S."/>
            <person name="Rijo G."/>
            <person name="Alvarez-Valin F."/>
            <person name="Robello C."/>
        </authorList>
    </citation>
    <scope>NUCLEOTIDE SEQUENCE [LARGE SCALE GENOMIC DNA]</scope>
    <source>
        <strain evidence="2 3">TCC</strain>
    </source>
</reference>
<dbReference type="VEuPathDB" id="TriTrypDB:C3747_35g107"/>
<dbReference type="VEuPathDB" id="TriTrypDB:TCDM_05881"/>
<dbReference type="AlphaFoldDB" id="A0A2V2X122"/>
<name>A0A2V2X122_TRYCR</name>
<dbReference type="Proteomes" id="UP000246078">
    <property type="component" value="Unassembled WGS sequence"/>
</dbReference>
<keyword evidence="1" id="KW-1133">Transmembrane helix</keyword>
<evidence type="ECO:0000313" key="3">
    <source>
        <dbReference type="Proteomes" id="UP000246078"/>
    </source>
</evidence>
<dbReference type="VEuPathDB" id="TriTrypDB:BCY84_16768"/>
<dbReference type="VEuPathDB" id="TriTrypDB:TCSYLVIO_010366"/>
<proteinExistence type="predicted"/>
<keyword evidence="1" id="KW-0472">Membrane</keyword>
<keyword evidence="1" id="KW-0812">Transmembrane</keyword>